<organism evidence="2 3">
    <name type="scientific">Saltatorellus ferox</name>
    <dbReference type="NCBI Taxonomy" id="2528018"/>
    <lineage>
        <taxon>Bacteria</taxon>
        <taxon>Pseudomonadati</taxon>
        <taxon>Planctomycetota</taxon>
        <taxon>Planctomycetia</taxon>
        <taxon>Planctomycetia incertae sedis</taxon>
        <taxon>Saltatorellus</taxon>
    </lineage>
</organism>
<evidence type="ECO:0008006" key="4">
    <source>
        <dbReference type="Google" id="ProtNLM"/>
    </source>
</evidence>
<dbReference type="Proteomes" id="UP000320390">
    <property type="component" value="Chromosome"/>
</dbReference>
<evidence type="ECO:0000256" key="1">
    <source>
        <dbReference type="SAM" id="SignalP"/>
    </source>
</evidence>
<evidence type="ECO:0000313" key="2">
    <source>
        <dbReference type="EMBL" id="QDV08967.1"/>
    </source>
</evidence>
<dbReference type="Pfam" id="PF11138">
    <property type="entry name" value="DUF2911"/>
    <property type="match status" value="1"/>
</dbReference>
<dbReference type="AlphaFoldDB" id="A0A518EY10"/>
<keyword evidence="1" id="KW-0732">Signal</keyword>
<reference evidence="2 3" key="1">
    <citation type="submission" date="2019-02" db="EMBL/GenBank/DDBJ databases">
        <title>Deep-cultivation of Planctomycetes and their phenomic and genomic characterization uncovers novel biology.</title>
        <authorList>
            <person name="Wiegand S."/>
            <person name="Jogler M."/>
            <person name="Boedeker C."/>
            <person name="Pinto D."/>
            <person name="Vollmers J."/>
            <person name="Rivas-Marin E."/>
            <person name="Kohn T."/>
            <person name="Peeters S.H."/>
            <person name="Heuer A."/>
            <person name="Rast P."/>
            <person name="Oberbeckmann S."/>
            <person name="Bunk B."/>
            <person name="Jeske O."/>
            <person name="Meyerdierks A."/>
            <person name="Storesund J.E."/>
            <person name="Kallscheuer N."/>
            <person name="Luecker S."/>
            <person name="Lage O.M."/>
            <person name="Pohl T."/>
            <person name="Merkel B.J."/>
            <person name="Hornburger P."/>
            <person name="Mueller R.-W."/>
            <person name="Bruemmer F."/>
            <person name="Labrenz M."/>
            <person name="Spormann A.M."/>
            <person name="Op den Camp H."/>
            <person name="Overmann J."/>
            <person name="Amann R."/>
            <person name="Jetten M.S.M."/>
            <person name="Mascher T."/>
            <person name="Medema M.H."/>
            <person name="Devos D.P."/>
            <person name="Kaster A.-K."/>
            <person name="Ovreas L."/>
            <person name="Rohde M."/>
            <person name="Galperin M.Y."/>
            <person name="Jogler C."/>
        </authorList>
    </citation>
    <scope>NUCLEOTIDE SEQUENCE [LARGE SCALE GENOMIC DNA]</scope>
    <source>
        <strain evidence="2 3">Poly30</strain>
    </source>
</reference>
<name>A0A518EY10_9BACT</name>
<dbReference type="PROSITE" id="PS51257">
    <property type="entry name" value="PROKAR_LIPOPROTEIN"/>
    <property type="match status" value="1"/>
</dbReference>
<evidence type="ECO:0000313" key="3">
    <source>
        <dbReference type="Proteomes" id="UP000320390"/>
    </source>
</evidence>
<sequence length="204" mass="21259" precursor="true">MKTPLRNAALGLAVLGLATLGASCASSSTASDSGQHSSGAAAMNAEFTDASTTVTDSEPASPRKRLDASLGDVEITVDYGSPSAKGRDLWGALVPYDAVWRMGANEATHIETSGDLMVQGKRLPAGHYSMFAIPTAGEWTVIFNSQPAQWGAYNRDAALDVLIVMSTPTTSEMSESLEFTAGKGGTLMMRWGTLALPLMLAPAS</sequence>
<accession>A0A518EY10</accession>
<dbReference type="RefSeq" id="WP_419190501.1">
    <property type="nucleotide sequence ID" value="NZ_CP036434.1"/>
</dbReference>
<gene>
    <name evidence="2" type="ORF">Poly30_45230</name>
</gene>
<protein>
    <recommendedName>
        <fullName evidence="4">DUF2911 domain-containing protein</fullName>
    </recommendedName>
</protein>
<proteinExistence type="predicted"/>
<dbReference type="EMBL" id="CP036434">
    <property type="protein sequence ID" value="QDV08967.1"/>
    <property type="molecule type" value="Genomic_DNA"/>
</dbReference>
<keyword evidence="3" id="KW-1185">Reference proteome</keyword>
<feature type="chain" id="PRO_5021885544" description="DUF2911 domain-containing protein" evidence="1">
    <location>
        <begin position="31"/>
        <end position="204"/>
    </location>
</feature>
<feature type="signal peptide" evidence="1">
    <location>
        <begin position="1"/>
        <end position="30"/>
    </location>
</feature>
<dbReference type="InterPro" id="IPR021314">
    <property type="entry name" value="DUF2911"/>
</dbReference>